<name>A0A397SMW9_9GLOM</name>
<protein>
    <submittedName>
        <fullName evidence="1">Uncharacterized protein</fullName>
    </submittedName>
</protein>
<keyword evidence="2" id="KW-1185">Reference proteome</keyword>
<organism evidence="1 2">
    <name type="scientific">Glomus cerebriforme</name>
    <dbReference type="NCBI Taxonomy" id="658196"/>
    <lineage>
        <taxon>Eukaryota</taxon>
        <taxon>Fungi</taxon>
        <taxon>Fungi incertae sedis</taxon>
        <taxon>Mucoromycota</taxon>
        <taxon>Glomeromycotina</taxon>
        <taxon>Glomeromycetes</taxon>
        <taxon>Glomerales</taxon>
        <taxon>Glomeraceae</taxon>
        <taxon>Glomus</taxon>
    </lineage>
</organism>
<dbReference type="Proteomes" id="UP000265703">
    <property type="component" value="Unassembled WGS sequence"/>
</dbReference>
<evidence type="ECO:0000313" key="2">
    <source>
        <dbReference type="Proteomes" id="UP000265703"/>
    </source>
</evidence>
<accession>A0A397SMW9</accession>
<gene>
    <name evidence="1" type="ORF">C1645_827649</name>
</gene>
<comment type="caution">
    <text evidence="1">The sequence shown here is derived from an EMBL/GenBank/DDBJ whole genome shotgun (WGS) entry which is preliminary data.</text>
</comment>
<proteinExistence type="predicted"/>
<reference evidence="1 2" key="1">
    <citation type="submission" date="2018-06" db="EMBL/GenBank/DDBJ databases">
        <title>Comparative genomics reveals the genomic features of Rhizophagus irregularis, R. cerebriforme, R. diaphanum and Gigaspora rosea, and their symbiotic lifestyle signature.</title>
        <authorList>
            <person name="Morin E."/>
            <person name="San Clemente H."/>
            <person name="Chen E.C.H."/>
            <person name="De La Providencia I."/>
            <person name="Hainaut M."/>
            <person name="Kuo A."/>
            <person name="Kohler A."/>
            <person name="Murat C."/>
            <person name="Tang N."/>
            <person name="Roy S."/>
            <person name="Loubradou J."/>
            <person name="Henrissat B."/>
            <person name="Grigoriev I.V."/>
            <person name="Corradi N."/>
            <person name="Roux C."/>
            <person name="Martin F.M."/>
        </authorList>
    </citation>
    <scope>NUCLEOTIDE SEQUENCE [LARGE SCALE GENOMIC DNA]</scope>
    <source>
        <strain evidence="1 2">DAOM 227022</strain>
    </source>
</reference>
<evidence type="ECO:0000313" key="1">
    <source>
        <dbReference type="EMBL" id="RIA87540.1"/>
    </source>
</evidence>
<dbReference type="AlphaFoldDB" id="A0A397SMW9"/>
<dbReference type="EMBL" id="QKYT01000304">
    <property type="protein sequence ID" value="RIA87540.1"/>
    <property type="molecule type" value="Genomic_DNA"/>
</dbReference>
<sequence>MDINVNKSNGNLYKQENEYGIMHRDHLDIQFLYSHFKLLIMELDLFILKIIQQPQQVYANFYKPDMDEFTDQSIVYTTIRFSQCVLDTLGIVSSGSIDALEILDLLTLI</sequence>